<protein>
    <recommendedName>
        <fullName evidence="3">F-box domain-containing protein</fullName>
    </recommendedName>
</protein>
<name>A0A9P6DZJ4_9AGAM</name>
<gene>
    <name evidence="1" type="ORF">BS47DRAFT_1340100</name>
</gene>
<dbReference type="SUPFAM" id="SSF52047">
    <property type="entry name" value="RNI-like"/>
    <property type="match status" value="1"/>
</dbReference>
<comment type="caution">
    <text evidence="1">The sequence shown here is derived from an EMBL/GenBank/DDBJ whole genome shotgun (WGS) entry which is preliminary data.</text>
</comment>
<dbReference type="AlphaFoldDB" id="A0A9P6DZJ4"/>
<keyword evidence="2" id="KW-1185">Reference proteome</keyword>
<dbReference type="Proteomes" id="UP000886523">
    <property type="component" value="Unassembled WGS sequence"/>
</dbReference>
<proteinExistence type="predicted"/>
<dbReference type="EMBL" id="MU128934">
    <property type="protein sequence ID" value="KAF9517074.1"/>
    <property type="molecule type" value="Genomic_DNA"/>
</dbReference>
<evidence type="ECO:0000313" key="2">
    <source>
        <dbReference type="Proteomes" id="UP000886523"/>
    </source>
</evidence>
<organism evidence="1 2">
    <name type="scientific">Hydnum rufescens UP504</name>
    <dbReference type="NCBI Taxonomy" id="1448309"/>
    <lineage>
        <taxon>Eukaryota</taxon>
        <taxon>Fungi</taxon>
        <taxon>Dikarya</taxon>
        <taxon>Basidiomycota</taxon>
        <taxon>Agaricomycotina</taxon>
        <taxon>Agaricomycetes</taxon>
        <taxon>Cantharellales</taxon>
        <taxon>Hydnaceae</taxon>
        <taxon>Hydnum</taxon>
    </lineage>
</organism>
<sequence>MSFADRETLHAISLLCHDCNRASRKYLWKRVTIPVPIPFSGPPDVTGLDLIVRDDNRSRWLRELTVHVIQRYSGAMVVIDAIMRVLSIAGHLRSLHFDMRAYLSDMATAMCAAPSFPFELDSFGFPVEGTRHFIPFMLSQPSIRHLHLRGPYNIDRIPDLPLSLLPNLDSLTASPIYAFRITRGRAVQTLDVSGVPLSSIYTLYATSGISASTKPLLRLKIYLKAGISFLEQFTRVATHLRYLEISCRTEFLEETPHLSWLEELEWRGLPPGPPDIRRKPRWVASVRVCLQACPTLKRVIINGILITEPSTGRLTNP</sequence>
<reference evidence="1" key="1">
    <citation type="journal article" date="2020" name="Nat. Commun.">
        <title>Large-scale genome sequencing of mycorrhizal fungi provides insights into the early evolution of symbiotic traits.</title>
        <authorList>
            <person name="Miyauchi S."/>
            <person name="Kiss E."/>
            <person name="Kuo A."/>
            <person name="Drula E."/>
            <person name="Kohler A."/>
            <person name="Sanchez-Garcia M."/>
            <person name="Morin E."/>
            <person name="Andreopoulos B."/>
            <person name="Barry K.W."/>
            <person name="Bonito G."/>
            <person name="Buee M."/>
            <person name="Carver A."/>
            <person name="Chen C."/>
            <person name="Cichocki N."/>
            <person name="Clum A."/>
            <person name="Culley D."/>
            <person name="Crous P.W."/>
            <person name="Fauchery L."/>
            <person name="Girlanda M."/>
            <person name="Hayes R.D."/>
            <person name="Keri Z."/>
            <person name="LaButti K."/>
            <person name="Lipzen A."/>
            <person name="Lombard V."/>
            <person name="Magnuson J."/>
            <person name="Maillard F."/>
            <person name="Murat C."/>
            <person name="Nolan M."/>
            <person name="Ohm R.A."/>
            <person name="Pangilinan J."/>
            <person name="Pereira M.F."/>
            <person name="Perotto S."/>
            <person name="Peter M."/>
            <person name="Pfister S."/>
            <person name="Riley R."/>
            <person name="Sitrit Y."/>
            <person name="Stielow J.B."/>
            <person name="Szollosi G."/>
            <person name="Zifcakova L."/>
            <person name="Stursova M."/>
            <person name="Spatafora J.W."/>
            <person name="Tedersoo L."/>
            <person name="Vaario L.M."/>
            <person name="Yamada A."/>
            <person name="Yan M."/>
            <person name="Wang P."/>
            <person name="Xu J."/>
            <person name="Bruns T."/>
            <person name="Baldrian P."/>
            <person name="Vilgalys R."/>
            <person name="Dunand C."/>
            <person name="Henrissat B."/>
            <person name="Grigoriev I.V."/>
            <person name="Hibbett D."/>
            <person name="Nagy L.G."/>
            <person name="Martin F.M."/>
        </authorList>
    </citation>
    <scope>NUCLEOTIDE SEQUENCE</scope>
    <source>
        <strain evidence="1">UP504</strain>
    </source>
</reference>
<evidence type="ECO:0000313" key="1">
    <source>
        <dbReference type="EMBL" id="KAF9517074.1"/>
    </source>
</evidence>
<accession>A0A9P6DZJ4</accession>
<evidence type="ECO:0008006" key="3">
    <source>
        <dbReference type="Google" id="ProtNLM"/>
    </source>
</evidence>